<dbReference type="SUPFAM" id="SSF56300">
    <property type="entry name" value="Metallo-dependent phosphatases"/>
    <property type="match status" value="1"/>
</dbReference>
<name>A0A128A0C3_9ARCH</name>
<evidence type="ECO:0000313" key="3">
    <source>
        <dbReference type="Proteomes" id="UP000196239"/>
    </source>
</evidence>
<dbReference type="Pfam" id="PF00149">
    <property type="entry name" value="Metallophos"/>
    <property type="match status" value="1"/>
</dbReference>
<evidence type="ECO:0000313" key="2">
    <source>
        <dbReference type="EMBL" id="CUR50798.1"/>
    </source>
</evidence>
<organism evidence="2 3">
    <name type="scientific">Nitrosotalea devaniterrae</name>
    <dbReference type="NCBI Taxonomy" id="1078905"/>
    <lineage>
        <taxon>Archaea</taxon>
        <taxon>Nitrososphaerota</taxon>
        <taxon>Nitrososphaeria</taxon>
        <taxon>Nitrosotaleales</taxon>
        <taxon>Nitrosotaleaceae</taxon>
        <taxon>Nitrosotalea</taxon>
    </lineage>
</organism>
<dbReference type="Gene3D" id="3.60.21.10">
    <property type="match status" value="1"/>
</dbReference>
<dbReference type="InterPro" id="IPR029052">
    <property type="entry name" value="Metallo-depent_PP-like"/>
</dbReference>
<proteinExistence type="predicted"/>
<dbReference type="Proteomes" id="UP000196239">
    <property type="component" value="Chromosome 1"/>
</dbReference>
<sequence length="301" mass="33835">MYMHKSVYGTKNFKLGQKTISSMDLVFSDIHADLNALDLIIKTASSDEFVKKYGSFSRIINLGDLLERGIYPKEVLAKLRSLEKNYPIFSVMGNHDEGFLSGKKVSASSLESMDAHEKLGVEDLSFFKHNKDGTFGNQEFIDTKNGLFCVHGGPLDPMKITPKNADGEAWLYQRNWQRLTDEGFEFFSYHGYHYKASSAFGEVGRHIKNHIILCGHQHMEAALVHQGGKIQEIYSKLEPKKEKISGYVLESKEIDIHPTSDYLIRLGLGGPAGYYGVGSSVPHFAIIQYDPKKVMLFTANP</sequence>
<dbReference type="KEGG" id="ndv:NDEV_0033"/>
<dbReference type="InterPro" id="IPR004843">
    <property type="entry name" value="Calcineurin-like_PHP"/>
</dbReference>
<gene>
    <name evidence="2" type="ORF">NDEV_0033</name>
</gene>
<dbReference type="EMBL" id="LN890280">
    <property type="protein sequence ID" value="CUR50798.1"/>
    <property type="molecule type" value="Genomic_DNA"/>
</dbReference>
<evidence type="ECO:0000259" key="1">
    <source>
        <dbReference type="Pfam" id="PF00149"/>
    </source>
</evidence>
<dbReference type="AlphaFoldDB" id="A0A128A0C3"/>
<reference evidence="3" key="1">
    <citation type="submission" date="2015-10" db="EMBL/GenBank/DDBJ databases">
        <authorList>
            <person name="Lehtovirta-Morley L.E."/>
            <person name="Vieille C."/>
        </authorList>
    </citation>
    <scope>NUCLEOTIDE SEQUENCE [LARGE SCALE GENOMIC DNA]</scope>
</reference>
<protein>
    <recommendedName>
        <fullName evidence="1">Calcineurin-like phosphoesterase domain-containing protein</fullName>
    </recommendedName>
</protein>
<keyword evidence="3" id="KW-1185">Reference proteome</keyword>
<feature type="domain" description="Calcineurin-like phosphoesterase" evidence="1">
    <location>
        <begin position="25"/>
        <end position="219"/>
    </location>
</feature>
<dbReference type="GO" id="GO:0016787">
    <property type="term" value="F:hydrolase activity"/>
    <property type="evidence" value="ECO:0007669"/>
    <property type="project" value="InterPro"/>
</dbReference>
<accession>A0A128A0C3</accession>